<dbReference type="NCBIfam" id="TIGR01076">
    <property type="entry name" value="sortase_fam"/>
    <property type="match status" value="1"/>
</dbReference>
<accession>A0A1T5M8B5</accession>
<sequence length="236" mass="27241">MKIKIISSMIIFIGLSTIAYPKISELYADYQQQKLIKEWQENLAIIDNEDTIEIENKKIQNLCQECNISTKINENKLNAEEQKKREEEKKKEEEKAAREKENYIQKYMEGVLKIDKIKFSQPILKGATKENMKISVASIENTGKAGEIGNYAIAGHRSRTFGRNFNRLEEVEAGDTVKVDSGDNQYKYTVTEKLYVKPEEVWVLYSNGKDKEITLITCHPMNNPTQRLIIKGKIID</sequence>
<feature type="active site" description="Proton donor/acceptor" evidence="2">
    <location>
        <position position="156"/>
    </location>
</feature>
<keyword evidence="3" id="KW-0175">Coiled coil</keyword>
<evidence type="ECO:0000256" key="3">
    <source>
        <dbReference type="SAM" id="Coils"/>
    </source>
</evidence>
<dbReference type="InterPro" id="IPR023365">
    <property type="entry name" value="Sortase_dom-sf"/>
</dbReference>
<dbReference type="InterPro" id="IPR005754">
    <property type="entry name" value="Sortase"/>
</dbReference>
<keyword evidence="5" id="KW-1185">Reference proteome</keyword>
<dbReference type="STRING" id="36842.SAMN02194393_04122"/>
<protein>
    <submittedName>
        <fullName evidence="4">Sortase A</fullName>
    </submittedName>
</protein>
<dbReference type="CDD" id="cd06166">
    <property type="entry name" value="Sortase_D_2"/>
    <property type="match status" value="1"/>
</dbReference>
<dbReference type="GO" id="GO:0016787">
    <property type="term" value="F:hydrolase activity"/>
    <property type="evidence" value="ECO:0007669"/>
    <property type="project" value="UniProtKB-KW"/>
</dbReference>
<evidence type="ECO:0000256" key="2">
    <source>
        <dbReference type="PIRSR" id="PIRSR605754-1"/>
    </source>
</evidence>
<dbReference type="InterPro" id="IPR042000">
    <property type="entry name" value="Sortase_D_2"/>
</dbReference>
<dbReference type="Gene3D" id="2.40.260.10">
    <property type="entry name" value="Sortase"/>
    <property type="match status" value="1"/>
</dbReference>
<keyword evidence="1" id="KW-0378">Hydrolase</keyword>
<dbReference type="OrthoDB" id="154054at2"/>
<reference evidence="5" key="1">
    <citation type="submission" date="2017-02" db="EMBL/GenBank/DDBJ databases">
        <authorList>
            <person name="Varghese N."/>
            <person name="Submissions S."/>
        </authorList>
    </citation>
    <scope>NUCLEOTIDE SEQUENCE [LARGE SCALE GENOMIC DNA]</scope>
    <source>
        <strain evidence="5">M1</strain>
    </source>
</reference>
<dbReference type="EMBL" id="FUZT01000011">
    <property type="protein sequence ID" value="SKC84477.1"/>
    <property type="molecule type" value="Genomic_DNA"/>
</dbReference>
<evidence type="ECO:0000313" key="4">
    <source>
        <dbReference type="EMBL" id="SKC84477.1"/>
    </source>
</evidence>
<organism evidence="4 5">
    <name type="scientific">Maledivibacter halophilus</name>
    <dbReference type="NCBI Taxonomy" id="36842"/>
    <lineage>
        <taxon>Bacteria</taxon>
        <taxon>Bacillati</taxon>
        <taxon>Bacillota</taxon>
        <taxon>Clostridia</taxon>
        <taxon>Peptostreptococcales</taxon>
        <taxon>Caminicellaceae</taxon>
        <taxon>Maledivibacter</taxon>
    </lineage>
</organism>
<name>A0A1T5M8B5_9FIRM</name>
<evidence type="ECO:0000256" key="1">
    <source>
        <dbReference type="ARBA" id="ARBA00022801"/>
    </source>
</evidence>
<dbReference type="RefSeq" id="WP_079494243.1">
    <property type="nucleotide sequence ID" value="NZ_FUZT01000011.1"/>
</dbReference>
<dbReference type="Proteomes" id="UP000190285">
    <property type="component" value="Unassembled WGS sequence"/>
</dbReference>
<gene>
    <name evidence="4" type="ORF">SAMN02194393_04122</name>
</gene>
<evidence type="ECO:0000313" key="5">
    <source>
        <dbReference type="Proteomes" id="UP000190285"/>
    </source>
</evidence>
<feature type="active site" description="Acyl-thioester intermediate" evidence="2">
    <location>
        <position position="218"/>
    </location>
</feature>
<feature type="coiled-coil region" evidence="3">
    <location>
        <begin position="69"/>
        <end position="106"/>
    </location>
</feature>
<dbReference type="SUPFAM" id="SSF63817">
    <property type="entry name" value="Sortase"/>
    <property type="match status" value="1"/>
</dbReference>
<dbReference type="Pfam" id="PF04203">
    <property type="entry name" value="Sortase"/>
    <property type="match status" value="1"/>
</dbReference>
<proteinExistence type="predicted"/>
<dbReference type="AlphaFoldDB" id="A0A1T5M8B5"/>